<gene>
    <name evidence="10" type="primary">rnfD</name>
    <name evidence="11" type="ORF">A8139_09825</name>
</gene>
<keyword evidence="2 10" id="KW-0597">Phosphoprotein</keyword>
<reference evidence="11 12" key="1">
    <citation type="submission" date="2016-06" db="EMBL/GenBank/DDBJ databases">
        <title>The sequenced genome of the ice-adhering bacterium Marinomonas primoryensis, from Antarctica.</title>
        <authorList>
            <person name="Graham L."/>
            <person name="Vance T.D.R."/>
            <person name="Davies P.L."/>
        </authorList>
    </citation>
    <scope>NUCLEOTIDE SEQUENCE [LARGE SCALE GENOMIC DNA]</scope>
    <source>
        <strain evidence="11 12">AceL</strain>
    </source>
</reference>
<evidence type="ECO:0000313" key="11">
    <source>
        <dbReference type="EMBL" id="AWY00265.1"/>
    </source>
</evidence>
<comment type="subcellular location">
    <subcellularLocation>
        <location evidence="10">Cell inner membrane</location>
        <topology evidence="10">Multi-pass membrane protein</topology>
    </subcellularLocation>
</comment>
<feature type="transmembrane region" description="Helical" evidence="10">
    <location>
        <begin position="126"/>
        <end position="144"/>
    </location>
</feature>
<feature type="transmembrane region" description="Helical" evidence="10">
    <location>
        <begin position="236"/>
        <end position="252"/>
    </location>
</feature>
<evidence type="ECO:0000256" key="8">
    <source>
        <dbReference type="ARBA" id="ARBA00022989"/>
    </source>
</evidence>
<feature type="transmembrane region" description="Helical" evidence="10">
    <location>
        <begin position="314"/>
        <end position="332"/>
    </location>
</feature>
<name>A0A2Z4PS63_9GAMM</name>
<keyword evidence="9 10" id="KW-0472">Membrane</keyword>
<dbReference type="AlphaFoldDB" id="A0A2Z4PS63"/>
<evidence type="ECO:0000256" key="5">
    <source>
        <dbReference type="ARBA" id="ARBA00022692"/>
    </source>
</evidence>
<evidence type="ECO:0000256" key="3">
    <source>
        <dbReference type="ARBA" id="ARBA00022630"/>
    </source>
</evidence>
<dbReference type="OrthoDB" id="9776359at2"/>
<feature type="transmembrane region" description="Helical" evidence="10">
    <location>
        <begin position="210"/>
        <end position="229"/>
    </location>
</feature>
<evidence type="ECO:0000256" key="10">
    <source>
        <dbReference type="HAMAP-Rule" id="MF_00462"/>
    </source>
</evidence>
<dbReference type="GO" id="GO:0022900">
    <property type="term" value="P:electron transport chain"/>
    <property type="evidence" value="ECO:0007669"/>
    <property type="project" value="UniProtKB-UniRule"/>
</dbReference>
<dbReference type="EMBL" id="CP016181">
    <property type="protein sequence ID" value="AWY00265.1"/>
    <property type="molecule type" value="Genomic_DNA"/>
</dbReference>
<keyword evidence="4 10" id="KW-0288">FMN</keyword>
<comment type="function">
    <text evidence="10">Part of a membrane-bound complex that couples electron transfer with translocation of ions across the membrane.</text>
</comment>
<feature type="transmembrane region" description="Helical" evidence="10">
    <location>
        <begin position="20"/>
        <end position="40"/>
    </location>
</feature>
<dbReference type="HAMAP" id="MF_00462">
    <property type="entry name" value="RsxD_RnfD"/>
    <property type="match status" value="1"/>
</dbReference>
<evidence type="ECO:0000256" key="1">
    <source>
        <dbReference type="ARBA" id="ARBA00022448"/>
    </source>
</evidence>
<evidence type="ECO:0000256" key="9">
    <source>
        <dbReference type="ARBA" id="ARBA00023136"/>
    </source>
</evidence>
<feature type="transmembrane region" description="Helical" evidence="10">
    <location>
        <begin position="72"/>
        <end position="90"/>
    </location>
</feature>
<keyword evidence="8 10" id="KW-1133">Transmembrane helix</keyword>
<protein>
    <recommendedName>
        <fullName evidence="10">Ion-translocating oxidoreductase complex subunit D</fullName>
        <ecNumber evidence="10">7.-.-.-</ecNumber>
    </recommendedName>
    <alternativeName>
        <fullName evidence="10">Rnf electron transport complex subunit D</fullName>
    </alternativeName>
</protein>
<keyword evidence="5 10" id="KW-0812">Transmembrane</keyword>
<dbReference type="Proteomes" id="UP000249898">
    <property type="component" value="Chromosome"/>
</dbReference>
<dbReference type="NCBIfam" id="NF002011">
    <property type="entry name" value="PRK00816.1"/>
    <property type="match status" value="1"/>
</dbReference>
<dbReference type="GO" id="GO:0055085">
    <property type="term" value="P:transmembrane transport"/>
    <property type="evidence" value="ECO:0007669"/>
    <property type="project" value="InterPro"/>
</dbReference>
<evidence type="ECO:0000256" key="7">
    <source>
        <dbReference type="ARBA" id="ARBA00022982"/>
    </source>
</evidence>
<dbReference type="InterPro" id="IPR004338">
    <property type="entry name" value="NqrB/RnfD"/>
</dbReference>
<evidence type="ECO:0000256" key="4">
    <source>
        <dbReference type="ARBA" id="ARBA00022643"/>
    </source>
</evidence>
<keyword evidence="3 10" id="KW-0285">Flavoprotein</keyword>
<evidence type="ECO:0000313" key="12">
    <source>
        <dbReference type="Proteomes" id="UP000249898"/>
    </source>
</evidence>
<feature type="transmembrane region" description="Helical" evidence="10">
    <location>
        <begin position="290"/>
        <end position="308"/>
    </location>
</feature>
<proteinExistence type="inferred from homology"/>
<feature type="transmembrane region" description="Helical" evidence="10">
    <location>
        <begin position="96"/>
        <end position="114"/>
    </location>
</feature>
<dbReference type="EC" id="7.-.-.-" evidence="10"/>
<keyword evidence="1 10" id="KW-0813">Transport</keyword>
<dbReference type="NCBIfam" id="TIGR01946">
    <property type="entry name" value="rnfD"/>
    <property type="match status" value="1"/>
</dbReference>
<comment type="cofactor">
    <cofactor evidence="10">
        <name>FMN</name>
        <dbReference type="ChEBI" id="CHEBI:58210"/>
    </cofactor>
</comment>
<feature type="modified residue" description="FMN phosphoryl threonine" evidence="10">
    <location>
        <position position="179"/>
    </location>
</feature>
<organism evidence="11 12">
    <name type="scientific">Marinomonas primoryensis</name>
    <dbReference type="NCBI Taxonomy" id="178399"/>
    <lineage>
        <taxon>Bacteria</taxon>
        <taxon>Pseudomonadati</taxon>
        <taxon>Pseudomonadota</taxon>
        <taxon>Gammaproteobacteria</taxon>
        <taxon>Oceanospirillales</taxon>
        <taxon>Oceanospirillaceae</taxon>
        <taxon>Marinomonas</taxon>
    </lineage>
</organism>
<comment type="similarity">
    <text evidence="10">Belongs to the NqrB/RnfD family.</text>
</comment>
<feature type="transmembrane region" description="Helical" evidence="10">
    <location>
        <begin position="46"/>
        <end position="65"/>
    </location>
</feature>
<keyword evidence="7 10" id="KW-0249">Electron transport</keyword>
<dbReference type="GO" id="GO:0005886">
    <property type="term" value="C:plasma membrane"/>
    <property type="evidence" value="ECO:0007669"/>
    <property type="project" value="UniProtKB-SubCell"/>
</dbReference>
<keyword evidence="6 10" id="KW-1278">Translocase</keyword>
<dbReference type="Pfam" id="PF03116">
    <property type="entry name" value="NQR2_RnfD_RnfE"/>
    <property type="match status" value="1"/>
</dbReference>
<evidence type="ECO:0000256" key="6">
    <source>
        <dbReference type="ARBA" id="ARBA00022967"/>
    </source>
</evidence>
<dbReference type="PANTHER" id="PTHR30578">
    <property type="entry name" value="ELECTRON TRANSPORT COMPLEX PROTEIN RNFD"/>
    <property type="match status" value="1"/>
</dbReference>
<sequence>MALLRITSPHTQRGGHRTSWVMQMVILATLPGIVVQSWLFGWGTPINLVIACITALLSEAAILAIRGRSVGFFLKDYSALLTAVLLGVALPPSVPWWVTVTAVSFAIIFAKQLYGGLGNNPFNPAMVGYAIVLVSFPVPMSQWLGAQDIVASGNTLSFLQSLQAIFNHLPTIDAYTMATPLDGFKHKDLLDSQTAFSTIPALQASSINSWLWVNLAYLFGGLALLWLRIITWHTPVALLSALFIMAGVFHIFDLNNTATPLFHLTTGAAMFGAFFIATDPVSSCTSNRGKLIYGAGIGILIYIIRSWGGYPDGVAFGVLLMNFAAPLIDYYTQPRTYGHKKAKTGLKIGEDN</sequence>
<keyword evidence="10" id="KW-0997">Cell inner membrane</keyword>
<keyword evidence="10" id="KW-1003">Cell membrane</keyword>
<feature type="transmembrane region" description="Helical" evidence="10">
    <location>
        <begin position="258"/>
        <end position="278"/>
    </location>
</feature>
<accession>A0A2Z4PS63</accession>
<comment type="subunit">
    <text evidence="10">The complex is composed of six subunits: RnfA, RnfB, RnfC, RnfD, RnfE and RnfG.</text>
</comment>
<dbReference type="RefSeq" id="WP_112137765.1">
    <property type="nucleotide sequence ID" value="NZ_CP016181.1"/>
</dbReference>
<dbReference type="InterPro" id="IPR011303">
    <property type="entry name" value="RnfD_bac"/>
</dbReference>
<evidence type="ECO:0000256" key="2">
    <source>
        <dbReference type="ARBA" id="ARBA00022553"/>
    </source>
</evidence>
<dbReference type="PANTHER" id="PTHR30578:SF0">
    <property type="entry name" value="ION-TRANSLOCATING OXIDOREDUCTASE COMPLEX SUBUNIT D"/>
    <property type="match status" value="1"/>
</dbReference>